<dbReference type="PANTHER" id="PTHR11986:SF79">
    <property type="entry name" value="ACETYLORNITHINE AMINOTRANSFERASE, MITOCHONDRIAL"/>
    <property type="match status" value="1"/>
</dbReference>
<keyword evidence="3" id="KW-0808">Transferase</keyword>
<keyword evidence="2" id="KW-0032">Aminotransferase</keyword>
<dbReference type="GO" id="GO:0008483">
    <property type="term" value="F:transaminase activity"/>
    <property type="evidence" value="ECO:0007669"/>
    <property type="project" value="UniProtKB-KW"/>
</dbReference>
<evidence type="ECO:0000256" key="4">
    <source>
        <dbReference type="ARBA" id="ARBA00022898"/>
    </source>
</evidence>
<dbReference type="InterPro" id="IPR015421">
    <property type="entry name" value="PyrdxlP-dep_Trfase_major"/>
</dbReference>
<dbReference type="InterPro" id="IPR050103">
    <property type="entry name" value="Class-III_PLP-dep_AT"/>
</dbReference>
<dbReference type="FunFam" id="3.40.640.10:FF:000004">
    <property type="entry name" value="Acetylornithine aminotransferase"/>
    <property type="match status" value="1"/>
</dbReference>
<dbReference type="Gene3D" id="3.40.640.10">
    <property type="entry name" value="Type I PLP-dependent aspartate aminotransferase-like (Major domain)"/>
    <property type="match status" value="1"/>
</dbReference>
<dbReference type="AlphaFoldDB" id="X1AVX6"/>
<feature type="non-terminal residue" evidence="5">
    <location>
        <position position="1"/>
    </location>
</feature>
<dbReference type="InterPro" id="IPR049704">
    <property type="entry name" value="Aminotrans_3_PPA_site"/>
</dbReference>
<sequence>TQAIIQKEQDYVLPTYPRLPFVLTEGKGGYLIDSEGNQYLDFGSGIAVTALGHGDEEVVKAIQQQAQTLSHVSNLYHTAPHAVLAEKLCQLSFADKVFFSNSGAEAIEASLKFARKYAQVKFGEGKTKLIAFSEGFHGRTFGALSITAREKYQAPFRPLVPGSEIVPYNDITAAQQAIDASTCAVVVEVVQGEGGVNLATQQFLQTLRALCTQHAALMIVDEIQTGFGRTGKLWAYQHYDFQPDIMTLAKAMGGGLPIGATLMTDAVAEAIVAGDHGSTFGGGPVAASAALVVLQRTQDAS</sequence>
<evidence type="ECO:0000256" key="1">
    <source>
        <dbReference type="ARBA" id="ARBA00001933"/>
    </source>
</evidence>
<dbReference type="GO" id="GO:0030170">
    <property type="term" value="F:pyridoxal phosphate binding"/>
    <property type="evidence" value="ECO:0007669"/>
    <property type="project" value="InterPro"/>
</dbReference>
<evidence type="ECO:0000256" key="2">
    <source>
        <dbReference type="ARBA" id="ARBA00022576"/>
    </source>
</evidence>
<comment type="cofactor">
    <cofactor evidence="1">
        <name>pyridoxal 5'-phosphate</name>
        <dbReference type="ChEBI" id="CHEBI:597326"/>
    </cofactor>
</comment>
<feature type="non-terminal residue" evidence="5">
    <location>
        <position position="301"/>
    </location>
</feature>
<reference evidence="5" key="1">
    <citation type="journal article" date="2014" name="Front. Microbiol.">
        <title>High frequency of phylogenetically diverse reductive dehalogenase-homologous genes in deep subseafloor sedimentary metagenomes.</title>
        <authorList>
            <person name="Kawai M."/>
            <person name="Futagami T."/>
            <person name="Toyoda A."/>
            <person name="Takaki Y."/>
            <person name="Nishi S."/>
            <person name="Hori S."/>
            <person name="Arai W."/>
            <person name="Tsubouchi T."/>
            <person name="Morono Y."/>
            <person name="Uchiyama I."/>
            <person name="Ito T."/>
            <person name="Fujiyama A."/>
            <person name="Inagaki F."/>
            <person name="Takami H."/>
        </authorList>
    </citation>
    <scope>NUCLEOTIDE SEQUENCE</scope>
    <source>
        <strain evidence="5">Expedition CK06-06</strain>
    </source>
</reference>
<dbReference type="CDD" id="cd00610">
    <property type="entry name" value="OAT_like"/>
    <property type="match status" value="1"/>
</dbReference>
<comment type="caution">
    <text evidence="5">The sequence shown here is derived from an EMBL/GenBank/DDBJ whole genome shotgun (WGS) entry which is preliminary data.</text>
</comment>
<dbReference type="InterPro" id="IPR015424">
    <property type="entry name" value="PyrdxlP-dep_Trfase"/>
</dbReference>
<accession>X1AVX6</accession>
<dbReference type="InterPro" id="IPR005814">
    <property type="entry name" value="Aminotrans_3"/>
</dbReference>
<evidence type="ECO:0000313" key="5">
    <source>
        <dbReference type="EMBL" id="GAG87234.1"/>
    </source>
</evidence>
<dbReference type="Pfam" id="PF00202">
    <property type="entry name" value="Aminotran_3"/>
    <property type="match status" value="1"/>
</dbReference>
<dbReference type="NCBIfam" id="NF002325">
    <property type="entry name" value="PRK01278.1"/>
    <property type="match status" value="1"/>
</dbReference>
<dbReference type="SUPFAM" id="SSF53383">
    <property type="entry name" value="PLP-dependent transferases"/>
    <property type="match status" value="1"/>
</dbReference>
<evidence type="ECO:0000256" key="3">
    <source>
        <dbReference type="ARBA" id="ARBA00022679"/>
    </source>
</evidence>
<dbReference type="PROSITE" id="PS00600">
    <property type="entry name" value="AA_TRANSFER_CLASS_3"/>
    <property type="match status" value="1"/>
</dbReference>
<dbReference type="EMBL" id="BART01016872">
    <property type="protein sequence ID" value="GAG87234.1"/>
    <property type="molecule type" value="Genomic_DNA"/>
</dbReference>
<evidence type="ECO:0008006" key="6">
    <source>
        <dbReference type="Google" id="ProtNLM"/>
    </source>
</evidence>
<dbReference type="GO" id="GO:0042802">
    <property type="term" value="F:identical protein binding"/>
    <property type="evidence" value="ECO:0007669"/>
    <property type="project" value="TreeGrafter"/>
</dbReference>
<protein>
    <recommendedName>
        <fullName evidence="6">Aspartate aminotransferase family protein</fullName>
    </recommendedName>
</protein>
<dbReference type="PANTHER" id="PTHR11986">
    <property type="entry name" value="AMINOTRANSFERASE CLASS III"/>
    <property type="match status" value="1"/>
</dbReference>
<keyword evidence="4" id="KW-0663">Pyridoxal phosphate</keyword>
<gene>
    <name evidence="5" type="ORF">S01H4_32308</name>
</gene>
<organism evidence="5">
    <name type="scientific">marine sediment metagenome</name>
    <dbReference type="NCBI Taxonomy" id="412755"/>
    <lineage>
        <taxon>unclassified sequences</taxon>
        <taxon>metagenomes</taxon>
        <taxon>ecological metagenomes</taxon>
    </lineage>
</organism>
<proteinExistence type="predicted"/>
<name>X1AVX6_9ZZZZ</name>